<dbReference type="NCBIfam" id="TIGR02595">
    <property type="entry name" value="PEP_CTERM"/>
    <property type="match status" value="1"/>
</dbReference>
<name>Q2LPT3_SYNAS</name>
<evidence type="ECO:0000256" key="1">
    <source>
        <dbReference type="SAM" id="Phobius"/>
    </source>
</evidence>
<feature type="chain" id="PRO_5004212257" evidence="2">
    <location>
        <begin position="30"/>
        <end position="190"/>
    </location>
</feature>
<dbReference type="eggNOG" id="ENOG50330AP">
    <property type="taxonomic scope" value="Bacteria"/>
</dbReference>
<evidence type="ECO:0000259" key="3">
    <source>
        <dbReference type="Pfam" id="PF07589"/>
    </source>
</evidence>
<keyword evidence="1" id="KW-1133">Transmembrane helix</keyword>
<feature type="domain" description="Ice-binding protein C-terminal" evidence="3">
    <location>
        <begin position="164"/>
        <end position="187"/>
    </location>
</feature>
<dbReference type="InterPro" id="IPR022472">
    <property type="entry name" value="VPLPA-CTERM"/>
</dbReference>
<dbReference type="OrthoDB" id="5432808at2"/>
<dbReference type="InterPro" id="IPR013424">
    <property type="entry name" value="Ice-binding_C"/>
</dbReference>
<accession>Q2LPT3</accession>
<gene>
    <name evidence="4" type="ORF">SYN_01117</name>
</gene>
<keyword evidence="5" id="KW-1185">Reference proteome</keyword>
<reference evidence="4 5" key="1">
    <citation type="journal article" date="2007" name="Proc. Natl. Acad. Sci. U.S.A.">
        <title>The genome of Syntrophus aciditrophicus: life at the thermodynamic limit of microbial growth.</title>
        <authorList>
            <person name="McInerney M.J."/>
            <person name="Rohlin L."/>
            <person name="Mouttaki H."/>
            <person name="Kim U."/>
            <person name="Krupp R.S."/>
            <person name="Rios-Hernandez L."/>
            <person name="Sieber J."/>
            <person name="Struchtemeyer C.G."/>
            <person name="Bhattacharyya A."/>
            <person name="Campbell J.W."/>
            <person name="Gunsalus R.P."/>
        </authorList>
    </citation>
    <scope>NUCLEOTIDE SEQUENCE [LARGE SCALE GENOMIC DNA]</scope>
    <source>
        <strain evidence="4 5">SB</strain>
    </source>
</reference>
<evidence type="ECO:0000313" key="5">
    <source>
        <dbReference type="Proteomes" id="UP000001933"/>
    </source>
</evidence>
<organism evidence="4 5">
    <name type="scientific">Syntrophus aciditrophicus (strain SB)</name>
    <dbReference type="NCBI Taxonomy" id="56780"/>
    <lineage>
        <taxon>Bacteria</taxon>
        <taxon>Pseudomonadati</taxon>
        <taxon>Thermodesulfobacteriota</taxon>
        <taxon>Syntrophia</taxon>
        <taxon>Syntrophales</taxon>
        <taxon>Syntrophaceae</taxon>
        <taxon>Syntrophus</taxon>
    </lineage>
</organism>
<protein>
    <submittedName>
        <fullName evidence="4">Hypothetical membrane protein</fullName>
    </submittedName>
</protein>
<sequence>MKNMKVVKVFLTALFAVLMVFGIMTSASAYVAPYDVPVDTLQTWTINTTPNLDADDVKGIVGYTGTAPFVELYKRNAGDSYDTGPYASSFDTTYGTGNETATITWTGSTAATFNPLYLLVKDGAQGDPAQFIFNISNWNGTDPINIAQLWPTQGSISHVALYAPVPVPAAVWLLGTGLIGLVGIRRRMVK</sequence>
<dbReference type="KEGG" id="sat:SYN_01117"/>
<dbReference type="Pfam" id="PF07589">
    <property type="entry name" value="PEP-CTERM"/>
    <property type="match status" value="1"/>
</dbReference>
<keyword evidence="1" id="KW-0812">Transmembrane</keyword>
<dbReference type="AlphaFoldDB" id="Q2LPT3"/>
<dbReference type="RefSeq" id="WP_011416324.1">
    <property type="nucleotide sequence ID" value="NC_007759.1"/>
</dbReference>
<dbReference type="EMBL" id="CP000252">
    <property type="protein sequence ID" value="ABC76290.1"/>
    <property type="molecule type" value="Genomic_DNA"/>
</dbReference>
<evidence type="ECO:0000313" key="4">
    <source>
        <dbReference type="EMBL" id="ABC76290.1"/>
    </source>
</evidence>
<dbReference type="NCBIfam" id="TIGR03370">
    <property type="entry name" value="VPLPA-CTERM"/>
    <property type="match status" value="1"/>
</dbReference>
<feature type="transmembrane region" description="Helical" evidence="1">
    <location>
        <begin position="161"/>
        <end position="184"/>
    </location>
</feature>
<feature type="signal peptide" evidence="2">
    <location>
        <begin position="1"/>
        <end position="29"/>
    </location>
</feature>
<proteinExistence type="predicted"/>
<keyword evidence="2" id="KW-0732">Signal</keyword>
<evidence type="ECO:0000256" key="2">
    <source>
        <dbReference type="SAM" id="SignalP"/>
    </source>
</evidence>
<keyword evidence="1" id="KW-0472">Membrane</keyword>
<dbReference type="HOGENOM" id="CLU_116769_0_0_7"/>
<dbReference type="InParanoid" id="Q2LPT3"/>
<dbReference type="Proteomes" id="UP000001933">
    <property type="component" value="Chromosome"/>
</dbReference>